<comment type="caution">
    <text evidence="1">The sequence shown here is derived from an EMBL/GenBank/DDBJ whole genome shotgun (WGS) entry which is preliminary data.</text>
</comment>
<dbReference type="EMBL" id="CAJJDP010000100">
    <property type="protein sequence ID" value="CAD8191503.1"/>
    <property type="molecule type" value="Genomic_DNA"/>
</dbReference>
<dbReference type="AlphaFoldDB" id="A0A8S1WP97"/>
<keyword evidence="2" id="KW-1185">Reference proteome</keyword>
<organism evidence="1 2">
    <name type="scientific">Paramecium octaurelia</name>
    <dbReference type="NCBI Taxonomy" id="43137"/>
    <lineage>
        <taxon>Eukaryota</taxon>
        <taxon>Sar</taxon>
        <taxon>Alveolata</taxon>
        <taxon>Ciliophora</taxon>
        <taxon>Intramacronucleata</taxon>
        <taxon>Oligohymenophorea</taxon>
        <taxon>Peniculida</taxon>
        <taxon>Parameciidae</taxon>
        <taxon>Paramecium</taxon>
    </lineage>
</organism>
<sequence length="52" mass="6397">MKFLATHQSFCFVRIFWQILLDQNLQLIHYYNQEFDIRSSTILFGRIGKRMK</sequence>
<accession>A0A8S1WP97</accession>
<reference evidence="1" key="1">
    <citation type="submission" date="2021-01" db="EMBL/GenBank/DDBJ databases">
        <authorList>
            <consortium name="Genoscope - CEA"/>
            <person name="William W."/>
        </authorList>
    </citation>
    <scope>NUCLEOTIDE SEQUENCE</scope>
</reference>
<protein>
    <submittedName>
        <fullName evidence="1">Uncharacterized protein</fullName>
    </submittedName>
</protein>
<gene>
    <name evidence="1" type="ORF">POCTA_138.1.T1000031</name>
</gene>
<proteinExistence type="predicted"/>
<name>A0A8S1WP97_PAROT</name>
<dbReference type="Proteomes" id="UP000683925">
    <property type="component" value="Unassembled WGS sequence"/>
</dbReference>
<evidence type="ECO:0000313" key="1">
    <source>
        <dbReference type="EMBL" id="CAD8191503.1"/>
    </source>
</evidence>
<evidence type="ECO:0000313" key="2">
    <source>
        <dbReference type="Proteomes" id="UP000683925"/>
    </source>
</evidence>